<sequence length="92" mass="11112">MPVDTANKGYFQRPSKTIGKRNTDFLLLPEKRLICNFFKKNEIFLFFYFMLRPVGFLIDKECTILFHMYHRKISVTSGVKIIYLRYFNKSWS</sequence>
<name>A0AAV2ARD2_9ARAC</name>
<evidence type="ECO:0000313" key="1">
    <source>
        <dbReference type="EMBL" id="CAL1286526.1"/>
    </source>
</evidence>
<evidence type="ECO:0000313" key="2">
    <source>
        <dbReference type="Proteomes" id="UP001497382"/>
    </source>
</evidence>
<reference evidence="1 2" key="1">
    <citation type="submission" date="2024-04" db="EMBL/GenBank/DDBJ databases">
        <authorList>
            <person name="Rising A."/>
            <person name="Reimegard J."/>
            <person name="Sonavane S."/>
            <person name="Akerstrom W."/>
            <person name="Nylinder S."/>
            <person name="Hedman E."/>
            <person name="Kallberg Y."/>
        </authorList>
    </citation>
    <scope>NUCLEOTIDE SEQUENCE [LARGE SCALE GENOMIC DNA]</scope>
</reference>
<accession>A0AAV2ARD2</accession>
<dbReference type="Proteomes" id="UP001497382">
    <property type="component" value="Unassembled WGS sequence"/>
</dbReference>
<proteinExistence type="predicted"/>
<dbReference type="AlphaFoldDB" id="A0AAV2ARD2"/>
<keyword evidence="2" id="KW-1185">Reference proteome</keyword>
<comment type="caution">
    <text evidence="1">The sequence shown here is derived from an EMBL/GenBank/DDBJ whole genome shotgun (WGS) entry which is preliminary data.</text>
</comment>
<dbReference type="EMBL" id="CAXIEN010000205">
    <property type="protein sequence ID" value="CAL1286526.1"/>
    <property type="molecule type" value="Genomic_DNA"/>
</dbReference>
<organism evidence="1 2">
    <name type="scientific">Larinioides sclopetarius</name>
    <dbReference type="NCBI Taxonomy" id="280406"/>
    <lineage>
        <taxon>Eukaryota</taxon>
        <taxon>Metazoa</taxon>
        <taxon>Ecdysozoa</taxon>
        <taxon>Arthropoda</taxon>
        <taxon>Chelicerata</taxon>
        <taxon>Arachnida</taxon>
        <taxon>Araneae</taxon>
        <taxon>Araneomorphae</taxon>
        <taxon>Entelegynae</taxon>
        <taxon>Araneoidea</taxon>
        <taxon>Araneidae</taxon>
        <taxon>Larinioides</taxon>
    </lineage>
</organism>
<gene>
    <name evidence="1" type="ORF">LARSCL_LOCUS14300</name>
</gene>
<protein>
    <submittedName>
        <fullName evidence="1">Uncharacterized protein</fullName>
    </submittedName>
</protein>